<dbReference type="GO" id="GO:0016491">
    <property type="term" value="F:oxidoreductase activity"/>
    <property type="evidence" value="ECO:0007669"/>
    <property type="project" value="UniProtKB-KW"/>
</dbReference>
<keyword evidence="4" id="KW-1185">Reference proteome</keyword>
<name>A0A225MGK5_9BURK</name>
<dbReference type="InterPro" id="IPR003767">
    <property type="entry name" value="Malate/L-lactate_DH-like"/>
</dbReference>
<evidence type="ECO:0000256" key="2">
    <source>
        <dbReference type="ARBA" id="ARBA00023002"/>
    </source>
</evidence>
<dbReference type="RefSeq" id="WP_088603545.1">
    <property type="nucleotide sequence ID" value="NZ_NJIH01000006.1"/>
</dbReference>
<accession>A0A225MGK5</accession>
<dbReference type="PANTHER" id="PTHR11091">
    <property type="entry name" value="OXIDOREDUCTASE-RELATED"/>
    <property type="match status" value="1"/>
</dbReference>
<evidence type="ECO:0000313" key="3">
    <source>
        <dbReference type="EMBL" id="OWT60288.1"/>
    </source>
</evidence>
<evidence type="ECO:0000313" key="4">
    <source>
        <dbReference type="Proteomes" id="UP000214603"/>
    </source>
</evidence>
<reference evidence="4" key="1">
    <citation type="submission" date="2017-06" db="EMBL/GenBank/DDBJ databases">
        <title>Herbaspirillum phytohormonus sp. nov., isolated from the root nodule of Robinia pseudoacacia in lead-zinc mine.</title>
        <authorList>
            <person name="Fan M."/>
            <person name="Lin Y."/>
        </authorList>
    </citation>
    <scope>NUCLEOTIDE SEQUENCE [LARGE SCALE GENOMIC DNA]</scope>
    <source>
        <strain evidence="4">SC-089</strain>
    </source>
</reference>
<dbReference type="Gene3D" id="3.30.1370.60">
    <property type="entry name" value="Hypothetical oxidoreductase yiak, domain 2"/>
    <property type="match status" value="1"/>
</dbReference>
<dbReference type="InterPro" id="IPR043143">
    <property type="entry name" value="Mal/L-sulf/L-lact_DH-like_NADP"/>
</dbReference>
<dbReference type="AlphaFoldDB" id="A0A225MGK5"/>
<dbReference type="Pfam" id="PF02615">
    <property type="entry name" value="Ldh_2"/>
    <property type="match status" value="1"/>
</dbReference>
<comment type="similarity">
    <text evidence="1">Belongs to the LDH2/MDH2 oxidoreductase family.</text>
</comment>
<organism evidence="3 4">
    <name type="scientific">Candidimonas nitroreducens</name>
    <dbReference type="NCBI Taxonomy" id="683354"/>
    <lineage>
        <taxon>Bacteria</taxon>
        <taxon>Pseudomonadati</taxon>
        <taxon>Pseudomonadota</taxon>
        <taxon>Betaproteobacteria</taxon>
        <taxon>Burkholderiales</taxon>
        <taxon>Alcaligenaceae</taxon>
        <taxon>Candidimonas</taxon>
    </lineage>
</organism>
<dbReference type="PANTHER" id="PTHR11091:SF0">
    <property type="entry name" value="MALATE DEHYDROGENASE"/>
    <property type="match status" value="1"/>
</dbReference>
<gene>
    <name evidence="3" type="ORF">CEY11_11595</name>
</gene>
<evidence type="ECO:0000256" key="1">
    <source>
        <dbReference type="ARBA" id="ARBA00006056"/>
    </source>
</evidence>
<dbReference type="InterPro" id="IPR036111">
    <property type="entry name" value="Mal/L-sulfo/L-lacto_DH-like_sf"/>
</dbReference>
<dbReference type="Proteomes" id="UP000214603">
    <property type="component" value="Unassembled WGS sequence"/>
</dbReference>
<keyword evidence="2" id="KW-0560">Oxidoreductase</keyword>
<dbReference type="SUPFAM" id="SSF89733">
    <property type="entry name" value="L-sulfolactate dehydrogenase-like"/>
    <property type="match status" value="1"/>
</dbReference>
<dbReference type="OrthoDB" id="924592at2"/>
<sequence length="340" mass="36466">MHSHDDAGTERMDFTADGARRAMREILPHLGYDTNETEIIADQLLDAALCGYEYSGLPKILDLASHPKAALPRTAPRIQHETPVSALIDGGNTVGMLALHTAIEEAKKRAAQHGFAVVGVYNSWMTGRSAYFVEQLADAGLIGMLAVSSFSIVAPPGAAAPAIGTNPIAFGFPTAADPLLIDLGTSAYMVSELSLVQRRGGSLPPGVAIDRIGNPTCDPQSAREGSILNFAGYRGFAIGLAMQALGVMAGSALSPNKDYGYLLVAMRPDLLVPLEDYRRQLSETLARIKATPKQEGVSDIRLPSERALAERRRRGAEGISIDKHIWQQLQALCHNIEETQ</sequence>
<proteinExistence type="inferred from homology"/>
<dbReference type="Gene3D" id="1.10.1530.10">
    <property type="match status" value="1"/>
</dbReference>
<dbReference type="InterPro" id="IPR043144">
    <property type="entry name" value="Mal/L-sulf/L-lact_DH-like_ah"/>
</dbReference>
<protein>
    <submittedName>
        <fullName evidence="3">Lactate dehydrogenase</fullName>
    </submittedName>
</protein>
<comment type="caution">
    <text evidence="3">The sequence shown here is derived from an EMBL/GenBank/DDBJ whole genome shotgun (WGS) entry which is preliminary data.</text>
</comment>
<dbReference type="EMBL" id="NJIH01000006">
    <property type="protein sequence ID" value="OWT60288.1"/>
    <property type="molecule type" value="Genomic_DNA"/>
</dbReference>